<dbReference type="RefSeq" id="WP_014141157.1">
    <property type="nucleotide sequence ID" value="NC_016111.1"/>
</dbReference>
<dbReference type="eggNOG" id="ENOG50343RN">
    <property type="taxonomic scope" value="Bacteria"/>
</dbReference>
<protein>
    <recommendedName>
        <fullName evidence="6">Rieske domain-containing protein</fullName>
    </recommendedName>
</protein>
<dbReference type="Pfam" id="PF00355">
    <property type="entry name" value="Rieske"/>
    <property type="match status" value="1"/>
</dbReference>
<proteinExistence type="predicted"/>
<dbReference type="GO" id="GO:0004497">
    <property type="term" value="F:monooxygenase activity"/>
    <property type="evidence" value="ECO:0007669"/>
    <property type="project" value="UniProtKB-ARBA"/>
</dbReference>
<evidence type="ECO:0000313" key="8">
    <source>
        <dbReference type="Proteomes" id="UP000007842"/>
    </source>
</evidence>
<dbReference type="GO" id="GO:0016705">
    <property type="term" value="F:oxidoreductase activity, acting on paired donors, with incorporation or reduction of molecular oxygen"/>
    <property type="evidence" value="ECO:0007669"/>
    <property type="project" value="UniProtKB-ARBA"/>
</dbReference>
<keyword evidence="2" id="KW-0479">Metal-binding</keyword>
<keyword evidence="8" id="KW-1185">Reference proteome</keyword>
<dbReference type="Gene3D" id="2.102.10.10">
    <property type="entry name" value="Rieske [2Fe-2S] iron-sulphur domain"/>
    <property type="match status" value="1"/>
</dbReference>
<dbReference type="InterPro" id="IPR017941">
    <property type="entry name" value="Rieske_2Fe-2S"/>
</dbReference>
<feature type="compositionally biased region" description="Low complexity" evidence="5">
    <location>
        <begin position="83"/>
        <end position="96"/>
    </location>
</feature>
<sequence length="96" mass="10157">MNAELRETADGRQVEVTVAGCRFLIDAACPHRKGRLVHGYVNARSLRITCPLHHSSFELATGRPVTGPATEPLAVGRCDDAPDGAPAPATPEGEAR</sequence>
<dbReference type="HOGENOM" id="CLU_2358405_0_0_11"/>
<dbReference type="AlphaFoldDB" id="F8JVZ5"/>
<dbReference type="OrthoDB" id="9795104at2"/>
<evidence type="ECO:0000256" key="5">
    <source>
        <dbReference type="SAM" id="MobiDB-lite"/>
    </source>
</evidence>
<dbReference type="KEGG" id="scy:SCATT_03930"/>
<accession>G8WNK2</accession>
<dbReference type="STRING" id="1003195.SCATT_03930"/>
<evidence type="ECO:0000259" key="6">
    <source>
        <dbReference type="PROSITE" id="PS51296"/>
    </source>
</evidence>
<reference evidence="8" key="1">
    <citation type="submission" date="2011-12" db="EMBL/GenBank/DDBJ databases">
        <title>Complete genome sequence of Streptomyces cattleya strain DSM 46488.</title>
        <authorList>
            <person name="Ou H.-Y."/>
            <person name="Li P."/>
            <person name="Zhao C."/>
            <person name="O'Hagan D."/>
            <person name="Deng Z."/>
        </authorList>
    </citation>
    <scope>NUCLEOTIDE SEQUENCE [LARGE SCALE GENOMIC DNA]</scope>
    <source>
        <strain evidence="8">ATCC 35852 / DSM 46488 / JCM 4925 / NBRC 14057 / NRRL 8057</strain>
    </source>
</reference>
<keyword evidence="1" id="KW-0001">2Fe-2S</keyword>
<name>F8JVZ5_STREN</name>
<evidence type="ECO:0000313" key="7">
    <source>
        <dbReference type="EMBL" id="AEW92764.1"/>
    </source>
</evidence>
<accession>F8JVZ5</accession>
<gene>
    <name evidence="7" type="ordered locus">SCATT_03930</name>
</gene>
<dbReference type="SUPFAM" id="SSF50022">
    <property type="entry name" value="ISP domain"/>
    <property type="match status" value="1"/>
</dbReference>
<feature type="region of interest" description="Disordered" evidence="5">
    <location>
        <begin position="59"/>
        <end position="96"/>
    </location>
</feature>
<dbReference type="EMBL" id="CP003219">
    <property type="protein sequence ID" value="AEW92764.1"/>
    <property type="molecule type" value="Genomic_DNA"/>
</dbReference>
<dbReference type="KEGG" id="sct:SCAT_0381"/>
<dbReference type="GO" id="GO:0051537">
    <property type="term" value="F:2 iron, 2 sulfur cluster binding"/>
    <property type="evidence" value="ECO:0007669"/>
    <property type="project" value="UniProtKB-KW"/>
</dbReference>
<dbReference type="GO" id="GO:0046872">
    <property type="term" value="F:metal ion binding"/>
    <property type="evidence" value="ECO:0007669"/>
    <property type="project" value="UniProtKB-KW"/>
</dbReference>
<evidence type="ECO:0000256" key="3">
    <source>
        <dbReference type="ARBA" id="ARBA00023004"/>
    </source>
</evidence>
<feature type="domain" description="Rieske" evidence="6">
    <location>
        <begin position="23"/>
        <end position="87"/>
    </location>
</feature>
<organism evidence="7 8">
    <name type="scientific">Streptantibioticus cattleyicolor (strain ATCC 35852 / DSM 46488 / JCM 4925 / NBRC 14057 / NRRL 8057)</name>
    <name type="common">Streptomyces cattleya</name>
    <dbReference type="NCBI Taxonomy" id="1003195"/>
    <lineage>
        <taxon>Bacteria</taxon>
        <taxon>Bacillati</taxon>
        <taxon>Actinomycetota</taxon>
        <taxon>Actinomycetes</taxon>
        <taxon>Kitasatosporales</taxon>
        <taxon>Streptomycetaceae</taxon>
        <taxon>Streptantibioticus</taxon>
    </lineage>
</organism>
<keyword evidence="4" id="KW-0411">Iron-sulfur</keyword>
<evidence type="ECO:0000256" key="4">
    <source>
        <dbReference type="ARBA" id="ARBA00023014"/>
    </source>
</evidence>
<dbReference type="PROSITE" id="PS51296">
    <property type="entry name" value="RIESKE"/>
    <property type="match status" value="1"/>
</dbReference>
<dbReference type="PATRIC" id="fig|1003195.11.peg.2022"/>
<dbReference type="Proteomes" id="UP000007842">
    <property type="component" value="Chromosome"/>
</dbReference>
<evidence type="ECO:0000256" key="1">
    <source>
        <dbReference type="ARBA" id="ARBA00022714"/>
    </source>
</evidence>
<keyword evidence="3" id="KW-0408">Iron</keyword>
<evidence type="ECO:0000256" key="2">
    <source>
        <dbReference type="ARBA" id="ARBA00022723"/>
    </source>
</evidence>
<dbReference type="InterPro" id="IPR036922">
    <property type="entry name" value="Rieske_2Fe-2S_sf"/>
</dbReference>